<dbReference type="EMBL" id="CP102451">
    <property type="protein sequence ID" value="UUV98187.1"/>
    <property type="molecule type" value="Genomic_DNA"/>
</dbReference>
<dbReference type="RefSeq" id="WP_257701769.1">
    <property type="nucleotide sequence ID" value="NZ_CP102451.1"/>
</dbReference>
<reference evidence="8" key="1">
    <citation type="submission" date="2022-08" db="EMBL/GenBank/DDBJ databases">
        <title>Genome sequence of Vagococcus luciliae DSM 112651.</title>
        <authorList>
            <person name="Juan G."/>
            <person name="Anja P."/>
            <person name="Rolf D."/>
            <person name="Kampfer P."/>
            <person name="Vilcinskas A."/>
        </authorList>
    </citation>
    <scope>NUCLEOTIDE SEQUENCE</scope>
    <source>
        <strain evidence="8">G314FT</strain>
    </source>
</reference>
<keyword evidence="5 8" id="KW-0378">Hydrolase</keyword>
<reference evidence="8" key="2">
    <citation type="submission" date="2022-08" db="EMBL/GenBank/DDBJ databases">
        <authorList>
            <person name="Poehlein A."/>
            <person name="Guzman J."/>
            <person name="Daniel R."/>
            <person name="Vilcinskas A."/>
        </authorList>
    </citation>
    <scope>NUCLEOTIDE SEQUENCE</scope>
    <source>
        <strain evidence="8">G314FT</strain>
    </source>
</reference>
<gene>
    <name evidence="8" type="primary">add</name>
    <name evidence="8" type="ORF">G314FT_02780</name>
</gene>
<keyword evidence="9" id="KW-1185">Reference proteome</keyword>
<evidence type="ECO:0000256" key="5">
    <source>
        <dbReference type="ARBA" id="ARBA00022801"/>
    </source>
</evidence>
<dbReference type="InterPro" id="IPR006330">
    <property type="entry name" value="Ado/ade_deaminase"/>
</dbReference>
<evidence type="ECO:0000256" key="1">
    <source>
        <dbReference type="ARBA" id="ARBA00001947"/>
    </source>
</evidence>
<sequence>MLTREKIKQLPKIELHCHLDGSISMETLKKLAIKEEIPLKELEKVVAPKKCLDLREYLESFDSVLALLQNEENLEIAAYDLVKQVGEENVRYIEIRFAPLLHQRNNLSVEQIIQAVMKGIDKAQEEVDVQVNLLISAMRHHQTTKNMELIDSIKQVKDKSVVGFDFAGDEKAVSNRQIKDVVSIAKQSKLNITLHSGECGCIQHVIEAIEMGATRIGHGVAIKDSVEAMEYCANQHILLELCPTSNIQTNAIETWEEYPFRLFLDHHILCSINTDNRTVSNTDLTNEFFLLATYFDLTLVEMKQLNLNAVEASFSSVEVKEKLKNMIHREYIY</sequence>
<dbReference type="EC" id="3.5.4.4" evidence="3"/>
<feature type="domain" description="Adenosine deaminase" evidence="7">
    <location>
        <begin position="11"/>
        <end position="328"/>
    </location>
</feature>
<dbReference type="Proteomes" id="UP001058273">
    <property type="component" value="Chromosome"/>
</dbReference>
<dbReference type="NCBIfam" id="TIGR01430">
    <property type="entry name" value="aden_deam"/>
    <property type="match status" value="1"/>
</dbReference>
<name>A0ABY5NX81_9ENTE</name>
<dbReference type="GO" id="GO:0016787">
    <property type="term" value="F:hydrolase activity"/>
    <property type="evidence" value="ECO:0007669"/>
    <property type="project" value="UniProtKB-KW"/>
</dbReference>
<evidence type="ECO:0000313" key="9">
    <source>
        <dbReference type="Proteomes" id="UP001058273"/>
    </source>
</evidence>
<keyword evidence="4" id="KW-0479">Metal-binding</keyword>
<comment type="cofactor">
    <cofactor evidence="1">
        <name>Zn(2+)</name>
        <dbReference type="ChEBI" id="CHEBI:29105"/>
    </cofactor>
</comment>
<dbReference type="Gene3D" id="3.20.20.140">
    <property type="entry name" value="Metal-dependent hydrolases"/>
    <property type="match status" value="1"/>
</dbReference>
<protein>
    <recommendedName>
        <fullName evidence="3">adenosine deaminase</fullName>
        <ecNumber evidence="3">3.5.4.4</ecNumber>
    </recommendedName>
</protein>
<comment type="similarity">
    <text evidence="2">Belongs to the metallo-dependent hydrolases superfamily. Adenosine and AMP deaminases family.</text>
</comment>
<evidence type="ECO:0000256" key="6">
    <source>
        <dbReference type="ARBA" id="ARBA00022833"/>
    </source>
</evidence>
<evidence type="ECO:0000256" key="4">
    <source>
        <dbReference type="ARBA" id="ARBA00022723"/>
    </source>
</evidence>
<evidence type="ECO:0000256" key="3">
    <source>
        <dbReference type="ARBA" id="ARBA00012784"/>
    </source>
</evidence>
<dbReference type="InterPro" id="IPR001365">
    <property type="entry name" value="A_deaminase_dom"/>
</dbReference>
<accession>A0ABY5NX81</accession>
<keyword evidence="6" id="KW-0862">Zinc</keyword>
<evidence type="ECO:0000313" key="8">
    <source>
        <dbReference type="EMBL" id="UUV98187.1"/>
    </source>
</evidence>
<proteinExistence type="inferred from homology"/>
<dbReference type="InterPro" id="IPR032466">
    <property type="entry name" value="Metal_Hydrolase"/>
</dbReference>
<dbReference type="PANTHER" id="PTHR11409:SF43">
    <property type="entry name" value="ADENOSINE DEAMINASE"/>
    <property type="match status" value="1"/>
</dbReference>
<dbReference type="PANTHER" id="PTHR11409">
    <property type="entry name" value="ADENOSINE DEAMINASE"/>
    <property type="match status" value="1"/>
</dbReference>
<organism evidence="8 9">
    <name type="scientific">Vagococcus luciliae</name>
    <dbReference type="NCBI Taxonomy" id="2920380"/>
    <lineage>
        <taxon>Bacteria</taxon>
        <taxon>Bacillati</taxon>
        <taxon>Bacillota</taxon>
        <taxon>Bacilli</taxon>
        <taxon>Lactobacillales</taxon>
        <taxon>Enterococcaceae</taxon>
        <taxon>Vagococcus</taxon>
    </lineage>
</organism>
<dbReference type="Pfam" id="PF00962">
    <property type="entry name" value="A_deaminase"/>
    <property type="match status" value="1"/>
</dbReference>
<evidence type="ECO:0000259" key="7">
    <source>
        <dbReference type="Pfam" id="PF00962"/>
    </source>
</evidence>
<dbReference type="SUPFAM" id="SSF51556">
    <property type="entry name" value="Metallo-dependent hydrolases"/>
    <property type="match status" value="1"/>
</dbReference>
<evidence type="ECO:0000256" key="2">
    <source>
        <dbReference type="ARBA" id="ARBA00006676"/>
    </source>
</evidence>